<dbReference type="InterPro" id="IPR029058">
    <property type="entry name" value="AB_hydrolase_fold"/>
</dbReference>
<evidence type="ECO:0000313" key="3">
    <source>
        <dbReference type="EMBL" id="TWU23751.1"/>
    </source>
</evidence>
<keyword evidence="4" id="KW-1185">Reference proteome</keyword>
<evidence type="ECO:0000256" key="1">
    <source>
        <dbReference type="ARBA" id="ARBA00022729"/>
    </source>
</evidence>
<dbReference type="Proteomes" id="UP000318437">
    <property type="component" value="Unassembled WGS sequence"/>
</dbReference>
<reference evidence="3 4" key="1">
    <citation type="submission" date="2019-02" db="EMBL/GenBank/DDBJ databases">
        <title>Deep-cultivation of Planctomycetes and their phenomic and genomic characterization uncovers novel biology.</title>
        <authorList>
            <person name="Wiegand S."/>
            <person name="Jogler M."/>
            <person name="Boedeker C."/>
            <person name="Pinto D."/>
            <person name="Vollmers J."/>
            <person name="Rivas-Marin E."/>
            <person name="Kohn T."/>
            <person name="Peeters S.H."/>
            <person name="Heuer A."/>
            <person name="Rast P."/>
            <person name="Oberbeckmann S."/>
            <person name="Bunk B."/>
            <person name="Jeske O."/>
            <person name="Meyerdierks A."/>
            <person name="Storesund J.E."/>
            <person name="Kallscheuer N."/>
            <person name="Luecker S."/>
            <person name="Lage O.M."/>
            <person name="Pohl T."/>
            <person name="Merkel B.J."/>
            <person name="Hornburger P."/>
            <person name="Mueller R.-W."/>
            <person name="Bruemmer F."/>
            <person name="Labrenz M."/>
            <person name="Spormann A.M."/>
            <person name="Op Den Camp H."/>
            <person name="Overmann J."/>
            <person name="Amann R."/>
            <person name="Jetten M.S.M."/>
            <person name="Mascher T."/>
            <person name="Medema M.H."/>
            <person name="Devos D.P."/>
            <person name="Kaster A.-K."/>
            <person name="Ovreas L."/>
            <person name="Rohde M."/>
            <person name="Galperin M.Y."/>
            <person name="Jogler C."/>
        </authorList>
    </citation>
    <scope>NUCLEOTIDE SEQUENCE [LARGE SCALE GENOMIC DNA]</scope>
    <source>
        <strain evidence="3 4">Pla144</strain>
    </source>
</reference>
<dbReference type="InterPro" id="IPR050955">
    <property type="entry name" value="Plant_Biomass_Hydrol_Est"/>
</dbReference>
<dbReference type="PANTHER" id="PTHR43037">
    <property type="entry name" value="UNNAMED PRODUCT-RELATED"/>
    <property type="match status" value="1"/>
</dbReference>
<evidence type="ECO:0000256" key="2">
    <source>
        <dbReference type="SAM" id="SignalP"/>
    </source>
</evidence>
<dbReference type="PANTHER" id="PTHR43037:SF1">
    <property type="entry name" value="BLL1128 PROTEIN"/>
    <property type="match status" value="1"/>
</dbReference>
<accession>A0A5C6CKB9</accession>
<feature type="chain" id="PRO_5023005173" description="Alpha/beta hydrolase family protein" evidence="2">
    <location>
        <begin position="32"/>
        <end position="793"/>
    </location>
</feature>
<gene>
    <name evidence="3" type="ORF">Pla144_39260</name>
</gene>
<feature type="signal peptide" evidence="2">
    <location>
        <begin position="1"/>
        <end position="31"/>
    </location>
</feature>
<organism evidence="3 4">
    <name type="scientific">Bythopirellula polymerisocia</name>
    <dbReference type="NCBI Taxonomy" id="2528003"/>
    <lineage>
        <taxon>Bacteria</taxon>
        <taxon>Pseudomonadati</taxon>
        <taxon>Planctomycetota</taxon>
        <taxon>Planctomycetia</taxon>
        <taxon>Pirellulales</taxon>
        <taxon>Lacipirellulaceae</taxon>
        <taxon>Bythopirellula</taxon>
    </lineage>
</organism>
<dbReference type="Gene3D" id="3.40.50.1820">
    <property type="entry name" value="alpha/beta hydrolase"/>
    <property type="match status" value="1"/>
</dbReference>
<dbReference type="RefSeq" id="WP_146452234.1">
    <property type="nucleotide sequence ID" value="NZ_SJPS01000006.1"/>
</dbReference>
<sequence precursor="true">MTFSDHRAKWTIIAVCCAVVLLSSGVAPVCAQKIQLKDGRIYQGRVLPVTGVSDPPLADAGPEGEAVSTPILLIDDELRRVYVPKAQVAAILDQAPENLIKIPLWQKVAKAGNTLGSVGPSLGVSPFDEFGRRLYEMQTRDGPLSIVQGITEITPRYAKVEGLLGAPRSIVWDMRLATSSIPRETIAAILNKAVSHEDPQDWLQIVRFYLQAERYREALAELEAIIAAFPDKADLQTEVQQLRKIGARRILREIQLRHAAGQHELVGRLLTNFPTEDVSGETLQQVREASTDYENDKTRVANISTHLRDLVGKLPSNDSRALVKPVTDEILDNLNLNNVDRLAPFLQLADDASLTTENKLALAISGWVLGPKDAIDELTVALNMVAVRGVVGNYLVETLAHKRTALIDSIRTLEGVTVSRTASVLAQLTPPLAIPKEAKLGYGAYELSARGHTEEGNFRYLVQVPPEYDPSRRYPVLIVLNGAFNDPDQELDFWTGKPPLDEENKPTGQRQGQAMRHGYITVSIKWLKPRQYTYEYSFREHEGVLTVLRDVCRRFSVDTDRVFISGHGIGGDAAWDMALAHPDLWAGAIPFVAQFSKQEKYVPHYWENAEYVPFYFVAGELDGTKMSENAQLFDQFLIKRFDTTVVEFHGRGYEPFHDEILEIFDWLGRKQRVWPPQEFECNTMRDWDNFFWWIEGRGFPSSVTPGNWPARNARPTPVEGRIGNGNRLSARTACAETTIWLRPDVVDFDKPIRVTLNGNRVKGDDQPSLEVLLEDARTRADRQRPFWAKLQVP</sequence>
<keyword evidence="1 2" id="KW-0732">Signal</keyword>
<dbReference type="SUPFAM" id="SSF53474">
    <property type="entry name" value="alpha/beta-Hydrolases"/>
    <property type="match status" value="1"/>
</dbReference>
<proteinExistence type="predicted"/>
<comment type="caution">
    <text evidence="3">The sequence shown here is derived from an EMBL/GenBank/DDBJ whole genome shotgun (WGS) entry which is preliminary data.</text>
</comment>
<evidence type="ECO:0008006" key="5">
    <source>
        <dbReference type="Google" id="ProtNLM"/>
    </source>
</evidence>
<evidence type="ECO:0000313" key="4">
    <source>
        <dbReference type="Proteomes" id="UP000318437"/>
    </source>
</evidence>
<dbReference type="OrthoDB" id="1955879at2"/>
<name>A0A5C6CKB9_9BACT</name>
<protein>
    <recommendedName>
        <fullName evidence="5">Alpha/beta hydrolase family protein</fullName>
    </recommendedName>
</protein>
<dbReference type="EMBL" id="SJPS01000006">
    <property type="protein sequence ID" value="TWU23751.1"/>
    <property type="molecule type" value="Genomic_DNA"/>
</dbReference>
<dbReference type="AlphaFoldDB" id="A0A5C6CKB9"/>